<gene>
    <name evidence="9" type="ORF">C8J48_1958</name>
</gene>
<dbReference type="InterPro" id="IPR036388">
    <property type="entry name" value="WH-like_DNA-bd_sf"/>
</dbReference>
<evidence type="ECO:0000256" key="7">
    <source>
        <dbReference type="ARBA" id="ARBA00023163"/>
    </source>
</evidence>
<keyword evidence="7" id="KW-0804">Transcription</keyword>
<dbReference type="Proteomes" id="UP000241639">
    <property type="component" value="Unassembled WGS sequence"/>
</dbReference>
<comment type="cofactor">
    <cofactor evidence="1">
        <name>pyridoxal 5'-phosphate</name>
        <dbReference type="ChEBI" id="CHEBI:597326"/>
    </cofactor>
</comment>
<feature type="domain" description="HTH gntR-type" evidence="8">
    <location>
        <begin position="1"/>
        <end position="69"/>
    </location>
</feature>
<protein>
    <submittedName>
        <fullName evidence="9">DNA-binding transcriptional MocR family regulator</fullName>
    </submittedName>
</protein>
<keyword evidence="3" id="KW-0032">Aminotransferase</keyword>
<dbReference type="InterPro" id="IPR015424">
    <property type="entry name" value="PyrdxlP-dep_Trfase"/>
</dbReference>
<dbReference type="Pfam" id="PF00155">
    <property type="entry name" value="Aminotran_1_2"/>
    <property type="match status" value="1"/>
</dbReference>
<dbReference type="CDD" id="cd07377">
    <property type="entry name" value="WHTH_GntR"/>
    <property type="match status" value="1"/>
</dbReference>
<dbReference type="InterPro" id="IPR004839">
    <property type="entry name" value="Aminotransferase_I/II_large"/>
</dbReference>
<evidence type="ECO:0000259" key="8">
    <source>
        <dbReference type="PROSITE" id="PS50949"/>
    </source>
</evidence>
<dbReference type="PANTHER" id="PTHR46577:SF1">
    <property type="entry name" value="HTH-TYPE TRANSCRIPTIONAL REGULATORY PROTEIN GABR"/>
    <property type="match status" value="1"/>
</dbReference>
<dbReference type="Pfam" id="PF00392">
    <property type="entry name" value="GntR"/>
    <property type="match status" value="1"/>
</dbReference>
<dbReference type="GO" id="GO:0008483">
    <property type="term" value="F:transaminase activity"/>
    <property type="evidence" value="ECO:0007669"/>
    <property type="project" value="UniProtKB-KW"/>
</dbReference>
<keyword evidence="10" id="KW-1185">Reference proteome</keyword>
<accession>A0A2T4ZBU3</accession>
<keyword evidence="5" id="KW-0805">Transcription regulation</keyword>
<dbReference type="PROSITE" id="PS50949">
    <property type="entry name" value="HTH_GNTR"/>
    <property type="match status" value="1"/>
</dbReference>
<dbReference type="Gene3D" id="1.10.10.10">
    <property type="entry name" value="Winged helix-like DNA-binding domain superfamily/Winged helix DNA-binding domain"/>
    <property type="match status" value="1"/>
</dbReference>
<dbReference type="InterPro" id="IPR015421">
    <property type="entry name" value="PyrdxlP-dep_Trfase_major"/>
</dbReference>
<keyword evidence="4" id="KW-0663">Pyridoxal phosphate</keyword>
<dbReference type="GO" id="GO:0030170">
    <property type="term" value="F:pyridoxal phosphate binding"/>
    <property type="evidence" value="ECO:0007669"/>
    <property type="project" value="InterPro"/>
</dbReference>
<evidence type="ECO:0000313" key="10">
    <source>
        <dbReference type="Proteomes" id="UP000241639"/>
    </source>
</evidence>
<evidence type="ECO:0000256" key="6">
    <source>
        <dbReference type="ARBA" id="ARBA00023125"/>
    </source>
</evidence>
<keyword evidence="6 9" id="KW-0238">DNA-binding</keyword>
<dbReference type="Gene3D" id="3.40.640.10">
    <property type="entry name" value="Type I PLP-dependent aspartate aminotransferase-like (Major domain)"/>
    <property type="match status" value="1"/>
</dbReference>
<dbReference type="AlphaFoldDB" id="A0A2T4ZBU3"/>
<dbReference type="SUPFAM" id="SSF53383">
    <property type="entry name" value="PLP-dependent transferases"/>
    <property type="match status" value="1"/>
</dbReference>
<sequence>MKKYLSIMAEVEQWIQRGRYAPGSKLPSIRKMANMFQCSTSTVIRAFAELEKNHVIYSIAQSGHYVVEKKKESPKEDKGIDFSAASPDLDIFPYLDFQHCLNQAIDRYKYNLFTYGDSHGLKALRDVLVSHLWAMQVFTSADGIFITSGSQQALMILSTMQFPAEKKTILVEQPSYDIYLKYLKHENIPMIGIARDETGIDLNELEYRFKHDNIKFFYTMPRSQNPLGTSYNLEQRKAIASLAHKYDVYIVEDDYIADLNQDQRYDPIYTYDQSSHVIYLKSFSKIIFPGLRLGVVVLPESLRQRFHAYKKFSDIDTSALSQAALAIYIKNGMFEKHRYKIRALYAKRMEVLHQCLAPYWRKGLVQSAPVDSGIFKTIKLPVETNLKKLVNELKLSNILVVPGEGFYLPDYREKVKFIRLSIARAQEEEIAFGVDKIIHYIKRYR</sequence>
<evidence type="ECO:0000256" key="2">
    <source>
        <dbReference type="ARBA" id="ARBA00005384"/>
    </source>
</evidence>
<name>A0A2T4ZBU3_9BACL</name>
<organism evidence="9 10">
    <name type="scientific">Desmospora activa DSM 45169</name>
    <dbReference type="NCBI Taxonomy" id="1121389"/>
    <lineage>
        <taxon>Bacteria</taxon>
        <taxon>Bacillati</taxon>
        <taxon>Bacillota</taxon>
        <taxon>Bacilli</taxon>
        <taxon>Bacillales</taxon>
        <taxon>Thermoactinomycetaceae</taxon>
        <taxon>Desmospora</taxon>
    </lineage>
</organism>
<dbReference type="EMBL" id="PZZP01000001">
    <property type="protein sequence ID" value="PTM59345.1"/>
    <property type="molecule type" value="Genomic_DNA"/>
</dbReference>
<dbReference type="PANTHER" id="PTHR46577">
    <property type="entry name" value="HTH-TYPE TRANSCRIPTIONAL REGULATORY PROTEIN GABR"/>
    <property type="match status" value="1"/>
</dbReference>
<dbReference type="CDD" id="cd00609">
    <property type="entry name" value="AAT_like"/>
    <property type="match status" value="1"/>
</dbReference>
<reference evidence="9 10" key="1">
    <citation type="submission" date="2018-04" db="EMBL/GenBank/DDBJ databases">
        <title>Genomic Encyclopedia of Archaeal and Bacterial Type Strains, Phase II (KMG-II): from individual species to whole genera.</title>
        <authorList>
            <person name="Goeker M."/>
        </authorList>
    </citation>
    <scope>NUCLEOTIDE SEQUENCE [LARGE SCALE GENOMIC DNA]</scope>
    <source>
        <strain evidence="9 10">DSM 45169</strain>
    </source>
</reference>
<comment type="similarity">
    <text evidence="2">In the C-terminal section; belongs to the class-I pyridoxal-phosphate-dependent aminotransferase family.</text>
</comment>
<dbReference type="RefSeq" id="WP_107726262.1">
    <property type="nucleotide sequence ID" value="NZ_PZZP01000001.1"/>
</dbReference>
<dbReference type="InterPro" id="IPR036390">
    <property type="entry name" value="WH_DNA-bd_sf"/>
</dbReference>
<dbReference type="SMART" id="SM00345">
    <property type="entry name" value="HTH_GNTR"/>
    <property type="match status" value="1"/>
</dbReference>
<dbReference type="GO" id="GO:0003700">
    <property type="term" value="F:DNA-binding transcription factor activity"/>
    <property type="evidence" value="ECO:0007669"/>
    <property type="project" value="InterPro"/>
</dbReference>
<evidence type="ECO:0000313" key="9">
    <source>
        <dbReference type="EMBL" id="PTM59345.1"/>
    </source>
</evidence>
<evidence type="ECO:0000256" key="5">
    <source>
        <dbReference type="ARBA" id="ARBA00023015"/>
    </source>
</evidence>
<dbReference type="GO" id="GO:0003677">
    <property type="term" value="F:DNA binding"/>
    <property type="evidence" value="ECO:0007669"/>
    <property type="project" value="UniProtKB-KW"/>
</dbReference>
<evidence type="ECO:0000256" key="4">
    <source>
        <dbReference type="ARBA" id="ARBA00022898"/>
    </source>
</evidence>
<evidence type="ECO:0000256" key="3">
    <source>
        <dbReference type="ARBA" id="ARBA00022576"/>
    </source>
</evidence>
<dbReference type="InterPro" id="IPR000524">
    <property type="entry name" value="Tscrpt_reg_HTH_GntR"/>
</dbReference>
<evidence type="ECO:0000256" key="1">
    <source>
        <dbReference type="ARBA" id="ARBA00001933"/>
    </source>
</evidence>
<comment type="caution">
    <text evidence="9">The sequence shown here is derived from an EMBL/GenBank/DDBJ whole genome shotgun (WGS) entry which is preliminary data.</text>
</comment>
<proteinExistence type="inferred from homology"/>
<dbReference type="SUPFAM" id="SSF46785">
    <property type="entry name" value="Winged helix' DNA-binding domain"/>
    <property type="match status" value="1"/>
</dbReference>
<keyword evidence="3" id="KW-0808">Transferase</keyword>
<dbReference type="InterPro" id="IPR051446">
    <property type="entry name" value="HTH_trans_reg/aminotransferase"/>
</dbReference>
<dbReference type="OrthoDB" id="9802601at2"/>